<sequence length="81" mass="8229">MTASIHFGAIFVSIADIEALFARSGAGITAMNVYIITSTSHAHALPSLGAGLALCHSASYWLVVGSDTGGCDTSKAVKAFV</sequence>
<accession>A0A6G0SGU8</accession>
<comment type="caution">
    <text evidence="1">The sequence shown here is derived from an EMBL/GenBank/DDBJ whole genome shotgun (WGS) entry which is preliminary data.</text>
</comment>
<protein>
    <submittedName>
        <fullName evidence="1">Uncharacterized protein</fullName>
    </submittedName>
</protein>
<dbReference type="EMBL" id="QXFY01000080">
    <property type="protein sequence ID" value="KAE9358211.1"/>
    <property type="molecule type" value="Genomic_DNA"/>
</dbReference>
<dbReference type="Proteomes" id="UP000486351">
    <property type="component" value="Unassembled WGS sequence"/>
</dbReference>
<organism evidence="1 2">
    <name type="scientific">Phytophthora fragariae</name>
    <dbReference type="NCBI Taxonomy" id="53985"/>
    <lineage>
        <taxon>Eukaryota</taxon>
        <taxon>Sar</taxon>
        <taxon>Stramenopiles</taxon>
        <taxon>Oomycota</taxon>
        <taxon>Peronosporomycetes</taxon>
        <taxon>Peronosporales</taxon>
        <taxon>Peronosporaceae</taxon>
        <taxon>Phytophthora</taxon>
    </lineage>
</organism>
<name>A0A6G0SGU8_9STRA</name>
<gene>
    <name evidence="1" type="ORF">PF008_g2779</name>
</gene>
<proteinExistence type="predicted"/>
<evidence type="ECO:0000313" key="2">
    <source>
        <dbReference type="Proteomes" id="UP000486351"/>
    </source>
</evidence>
<evidence type="ECO:0000313" key="1">
    <source>
        <dbReference type="EMBL" id="KAE9358211.1"/>
    </source>
</evidence>
<reference evidence="1 2" key="1">
    <citation type="submission" date="2018-09" db="EMBL/GenBank/DDBJ databases">
        <title>Genomic investigation of the strawberry pathogen Phytophthora fragariae indicates pathogenicity is determined by transcriptional variation in three key races.</title>
        <authorList>
            <person name="Adams T.M."/>
            <person name="Armitage A.D."/>
            <person name="Sobczyk M.K."/>
            <person name="Bates H.J."/>
            <person name="Dunwell J.M."/>
            <person name="Nellist C.F."/>
            <person name="Harrison R.J."/>
        </authorList>
    </citation>
    <scope>NUCLEOTIDE SEQUENCE [LARGE SCALE GENOMIC DNA]</scope>
    <source>
        <strain evidence="1 2">NOV-77</strain>
    </source>
</reference>
<dbReference type="AlphaFoldDB" id="A0A6G0SGU8"/>